<dbReference type="InterPro" id="IPR038559">
    <property type="entry name" value="XkdN-like_sf"/>
</dbReference>
<reference evidence="1" key="1">
    <citation type="submission" date="2019-11" db="EMBL/GenBank/DDBJ databases">
        <authorList>
            <person name="Feng L."/>
        </authorList>
    </citation>
    <scope>NUCLEOTIDE SEQUENCE</scope>
    <source>
        <strain evidence="1">CButyricumLFYP62</strain>
    </source>
</reference>
<dbReference type="EMBL" id="CACRTU010000024">
    <property type="protein sequence ID" value="VYU51441.1"/>
    <property type="molecule type" value="Genomic_DNA"/>
</dbReference>
<sequence length="128" mass="14395">MQLTIEKLLQDKEIIEKATGEKTTKLEIKRLGGEITIKSLTIDKLMGLAQQEKDQYKANVKVVYSAVIDPNLKDNDLLKSYSCKSNPYAIVEKIFKPVEINLIADKICELSGLNDVNADDLIIEIKND</sequence>
<name>A0A6N3FH57_CLOBU</name>
<dbReference type="AlphaFoldDB" id="A0A6N3FH57"/>
<dbReference type="InterPro" id="IPR014986">
    <property type="entry name" value="XkdN-like"/>
</dbReference>
<organism evidence="1">
    <name type="scientific">Clostridium butyricum</name>
    <dbReference type="NCBI Taxonomy" id="1492"/>
    <lineage>
        <taxon>Bacteria</taxon>
        <taxon>Bacillati</taxon>
        <taxon>Bacillota</taxon>
        <taxon>Clostridia</taxon>
        <taxon>Eubacteriales</taxon>
        <taxon>Clostridiaceae</taxon>
        <taxon>Clostridium</taxon>
    </lineage>
</organism>
<protein>
    <submittedName>
        <fullName evidence="1">Phage XkdN-like protein</fullName>
    </submittedName>
</protein>
<evidence type="ECO:0000313" key="1">
    <source>
        <dbReference type="EMBL" id="VYU51441.1"/>
    </source>
</evidence>
<accession>A0A6N3FH57</accession>
<dbReference type="RefSeq" id="WP_156736981.1">
    <property type="nucleotide sequence ID" value="NZ_CACRTU010000024.1"/>
</dbReference>
<proteinExistence type="predicted"/>
<gene>
    <name evidence="1" type="ORF">CBLFYP62_02582</name>
</gene>
<dbReference type="Gene3D" id="3.30.2220.30">
    <property type="match status" value="1"/>
</dbReference>
<dbReference type="Pfam" id="PF08890">
    <property type="entry name" value="Phage_TAC_5"/>
    <property type="match status" value="1"/>
</dbReference>